<dbReference type="CDD" id="cd14948">
    <property type="entry name" value="BACON"/>
    <property type="match status" value="1"/>
</dbReference>
<dbReference type="Proteomes" id="UP001058267">
    <property type="component" value="Chromosome"/>
</dbReference>
<keyword evidence="1" id="KW-0732">Signal</keyword>
<organism evidence="3 4">
    <name type="scientific">Alistipes senegalensis JC50</name>
    <dbReference type="NCBI Taxonomy" id="1033732"/>
    <lineage>
        <taxon>Bacteria</taxon>
        <taxon>Pseudomonadati</taxon>
        <taxon>Bacteroidota</taxon>
        <taxon>Bacteroidia</taxon>
        <taxon>Bacteroidales</taxon>
        <taxon>Rikenellaceae</taxon>
        <taxon>Alistipes</taxon>
    </lineage>
</organism>
<dbReference type="EMBL" id="CP102252">
    <property type="protein sequence ID" value="UWN65904.1"/>
    <property type="molecule type" value="Genomic_DNA"/>
</dbReference>
<sequence length="558" mass="56020">MRNLSLKSTLFLAVALGLAGSMASCDNDEPTPKDRYSIELSSDNLHFTEEGGNSSLTLSTNSQWEVNTSSDWVSFVPTQSGAAADKQSITVTALPFSEENSSRTTVISIKCGDISTDAVVRKFITVSQDGPVVEDREPGIYSLKDLTELGEAIASATKDTDPDYSKWQDENGVINLYNDINAGATPLPLMGGQDVKANDKSGAFGGIFDGNGHTISGRLESGGQPIVALFTRLAPTGIIRNLTVDVEATNDYTGSVQKHLAAIVGFSVTATSGYIENCTSKGTLTMTGSTPNPRVGGIVAYGRCNITGCSNYADIVSNSNRVAGINGAGGGAFTISDCKNYGTIRANCDAAQVGGIIGQLNGQTILGCENHGDITLTGGGKAVVGGIAGNSQGSSSIGSAESPCLNKGVITINGAETAPVAGSGVGGISGGMSAAVPIAYATNEGAVVSNIDDSSVAAGGIVGAITKAAPLTGCQNKASVTSAANAGGIVGSTTVATEINACGNTGDIVRLATATVPAAWFGGIAGQAPSAVLTNCTFGGTVLSAPGDNNNATGTAAQ</sequence>
<gene>
    <name evidence="3" type="ORF">NQ519_03430</name>
</gene>
<protein>
    <submittedName>
        <fullName evidence="3">BACON domain-containing protein</fullName>
    </submittedName>
</protein>
<feature type="chain" id="PRO_5047390622" evidence="1">
    <location>
        <begin position="24"/>
        <end position="558"/>
    </location>
</feature>
<dbReference type="PROSITE" id="PS51257">
    <property type="entry name" value="PROKAR_LIPOPROTEIN"/>
    <property type="match status" value="1"/>
</dbReference>
<reference evidence="3" key="1">
    <citation type="journal article" date="2022" name="Cell">
        <title>Design, construction, and in vivo augmentation of a complex gut microbiome.</title>
        <authorList>
            <person name="Cheng A.G."/>
            <person name="Ho P.Y."/>
            <person name="Aranda-Diaz A."/>
            <person name="Jain S."/>
            <person name="Yu F.B."/>
            <person name="Meng X."/>
            <person name="Wang M."/>
            <person name="Iakiviak M."/>
            <person name="Nagashima K."/>
            <person name="Zhao A."/>
            <person name="Murugkar P."/>
            <person name="Patil A."/>
            <person name="Atabakhsh K."/>
            <person name="Weakley A."/>
            <person name="Yan J."/>
            <person name="Brumbaugh A.R."/>
            <person name="Higginbottom S."/>
            <person name="Dimas A."/>
            <person name="Shiver A.L."/>
            <person name="Deutschbauer A."/>
            <person name="Neff N."/>
            <person name="Sonnenburg J.L."/>
            <person name="Huang K.C."/>
            <person name="Fischbach M.A."/>
        </authorList>
    </citation>
    <scope>NUCLEOTIDE SEQUENCE</scope>
    <source>
        <strain evidence="3">JC50</strain>
    </source>
</reference>
<accession>A0ABY5VAB1</accession>
<evidence type="ECO:0000259" key="2">
    <source>
        <dbReference type="Pfam" id="PF13004"/>
    </source>
</evidence>
<dbReference type="RefSeq" id="WP_147513129.1">
    <property type="nucleotide sequence ID" value="NZ_CP102252.1"/>
</dbReference>
<dbReference type="Pfam" id="PF13004">
    <property type="entry name" value="BACON"/>
    <property type="match status" value="1"/>
</dbReference>
<feature type="signal peptide" evidence="1">
    <location>
        <begin position="1"/>
        <end position="23"/>
    </location>
</feature>
<dbReference type="Gene3D" id="2.60.40.10">
    <property type="entry name" value="Immunoglobulins"/>
    <property type="match status" value="1"/>
</dbReference>
<name>A0ABY5VAB1_9BACT</name>
<dbReference type="Gene3D" id="2.160.20.110">
    <property type="match status" value="2"/>
</dbReference>
<proteinExistence type="predicted"/>
<dbReference type="InterPro" id="IPR024361">
    <property type="entry name" value="BACON"/>
</dbReference>
<keyword evidence="4" id="KW-1185">Reference proteome</keyword>
<evidence type="ECO:0000313" key="3">
    <source>
        <dbReference type="EMBL" id="UWN65904.1"/>
    </source>
</evidence>
<feature type="domain" description="BACON" evidence="2">
    <location>
        <begin position="64"/>
        <end position="128"/>
    </location>
</feature>
<evidence type="ECO:0000256" key="1">
    <source>
        <dbReference type="SAM" id="SignalP"/>
    </source>
</evidence>
<dbReference type="InterPro" id="IPR013783">
    <property type="entry name" value="Ig-like_fold"/>
</dbReference>
<evidence type="ECO:0000313" key="4">
    <source>
        <dbReference type="Proteomes" id="UP001058267"/>
    </source>
</evidence>